<dbReference type="GO" id="GO:0005886">
    <property type="term" value="C:plasma membrane"/>
    <property type="evidence" value="ECO:0007669"/>
    <property type="project" value="UniProtKB-SubCell"/>
</dbReference>
<feature type="transmembrane region" description="Helical" evidence="13">
    <location>
        <begin position="20"/>
        <end position="42"/>
    </location>
</feature>
<feature type="domain" description="Peptidase M50" evidence="14">
    <location>
        <begin position="129"/>
        <end position="183"/>
    </location>
</feature>
<dbReference type="EMBL" id="QNRX01000013">
    <property type="protein sequence ID" value="RBP61827.1"/>
    <property type="molecule type" value="Genomic_DNA"/>
</dbReference>
<feature type="transmembrane region" description="Helical" evidence="13">
    <location>
        <begin position="98"/>
        <end position="121"/>
    </location>
</feature>
<gene>
    <name evidence="15" type="ORF">DES36_11339</name>
</gene>
<dbReference type="InterPro" id="IPR052348">
    <property type="entry name" value="Metallopeptidase_M50B"/>
</dbReference>
<evidence type="ECO:0000256" key="8">
    <source>
        <dbReference type="ARBA" id="ARBA00022801"/>
    </source>
</evidence>
<evidence type="ECO:0000256" key="11">
    <source>
        <dbReference type="ARBA" id="ARBA00023049"/>
    </source>
</evidence>
<keyword evidence="10 13" id="KW-1133">Transmembrane helix</keyword>
<evidence type="ECO:0000313" key="16">
    <source>
        <dbReference type="Proteomes" id="UP000253490"/>
    </source>
</evidence>
<sequence length="214" mass="23928">MGGILNNILSNIVGSLQAMIYTLPALLITITLHELAHGYTAYKLGDPTAKSAGRLTLNPIKHIDPMGLLCLFILRFGWAKPVPYNPNYFKNRRKGTFLVSLAGPLTNIILGLISLIAMFLLNSTGTTAYLFFELLFIYNVSFAVFNLIPVPPLDGSKIVASILPGKLEEMFWKVERYGYVVLLILIFTNVLDYILNPAIEFMMIGMFSLVRLFF</sequence>
<evidence type="ECO:0000313" key="15">
    <source>
        <dbReference type="EMBL" id="RBP61827.1"/>
    </source>
</evidence>
<dbReference type="CDD" id="cd06158">
    <property type="entry name" value="S2P-M50_like_1"/>
    <property type="match status" value="1"/>
</dbReference>
<dbReference type="Pfam" id="PF02163">
    <property type="entry name" value="Peptidase_M50"/>
    <property type="match status" value="2"/>
</dbReference>
<evidence type="ECO:0000256" key="10">
    <source>
        <dbReference type="ARBA" id="ARBA00022989"/>
    </source>
</evidence>
<evidence type="ECO:0000256" key="4">
    <source>
        <dbReference type="ARBA" id="ARBA00022475"/>
    </source>
</evidence>
<feature type="transmembrane region" description="Helical" evidence="13">
    <location>
        <begin position="62"/>
        <end position="78"/>
    </location>
</feature>
<keyword evidence="5 15" id="KW-0645">Protease</keyword>
<dbReference type="Proteomes" id="UP000253490">
    <property type="component" value="Unassembled WGS sequence"/>
</dbReference>
<feature type="transmembrane region" description="Helical" evidence="13">
    <location>
        <begin position="177"/>
        <end position="195"/>
    </location>
</feature>
<comment type="similarity">
    <text evidence="3">Belongs to the peptidase M50B family.</text>
</comment>
<evidence type="ECO:0000256" key="3">
    <source>
        <dbReference type="ARBA" id="ARBA00007931"/>
    </source>
</evidence>
<name>A0A366I3V6_9FIRM</name>
<organism evidence="15 16">
    <name type="scientific">Alkalibaculum bacchi</name>
    <dbReference type="NCBI Taxonomy" id="645887"/>
    <lineage>
        <taxon>Bacteria</taxon>
        <taxon>Bacillati</taxon>
        <taxon>Bacillota</taxon>
        <taxon>Clostridia</taxon>
        <taxon>Eubacteriales</taxon>
        <taxon>Eubacteriaceae</taxon>
        <taxon>Alkalibaculum</taxon>
    </lineage>
</organism>
<keyword evidence="9" id="KW-0862">Zinc</keyword>
<evidence type="ECO:0000256" key="2">
    <source>
        <dbReference type="ARBA" id="ARBA00004651"/>
    </source>
</evidence>
<dbReference type="GO" id="GO:0006508">
    <property type="term" value="P:proteolysis"/>
    <property type="evidence" value="ECO:0007669"/>
    <property type="project" value="UniProtKB-KW"/>
</dbReference>
<accession>A0A366I3V6</accession>
<protein>
    <submittedName>
        <fullName evidence="15">Zn-dependent protease</fullName>
    </submittedName>
</protein>
<feature type="domain" description="Peptidase M50" evidence="14">
    <location>
        <begin position="23"/>
        <end position="123"/>
    </location>
</feature>
<reference evidence="15 16" key="1">
    <citation type="submission" date="2018-06" db="EMBL/GenBank/DDBJ databases">
        <title>Genomic Encyclopedia of Type Strains, Phase IV (KMG-IV): sequencing the most valuable type-strain genomes for metagenomic binning, comparative biology and taxonomic classification.</title>
        <authorList>
            <person name="Goeker M."/>
        </authorList>
    </citation>
    <scope>NUCLEOTIDE SEQUENCE [LARGE SCALE GENOMIC DNA]</scope>
    <source>
        <strain evidence="15 16">DSM 22112</strain>
    </source>
</reference>
<evidence type="ECO:0000256" key="5">
    <source>
        <dbReference type="ARBA" id="ARBA00022670"/>
    </source>
</evidence>
<dbReference type="GO" id="GO:0008237">
    <property type="term" value="F:metallopeptidase activity"/>
    <property type="evidence" value="ECO:0007669"/>
    <property type="project" value="UniProtKB-KW"/>
</dbReference>
<keyword evidence="4" id="KW-1003">Cell membrane</keyword>
<evidence type="ECO:0000256" key="9">
    <source>
        <dbReference type="ARBA" id="ARBA00022833"/>
    </source>
</evidence>
<dbReference type="RefSeq" id="WP_207657447.1">
    <property type="nucleotide sequence ID" value="NZ_CALNCS010000087.1"/>
</dbReference>
<dbReference type="InterPro" id="IPR044537">
    <property type="entry name" value="Rip2-like"/>
</dbReference>
<feature type="transmembrane region" description="Helical" evidence="13">
    <location>
        <begin position="128"/>
        <end position="148"/>
    </location>
</feature>
<keyword evidence="6 13" id="KW-0812">Transmembrane</keyword>
<dbReference type="AlphaFoldDB" id="A0A366I3V6"/>
<evidence type="ECO:0000256" key="1">
    <source>
        <dbReference type="ARBA" id="ARBA00001947"/>
    </source>
</evidence>
<dbReference type="GO" id="GO:0046872">
    <property type="term" value="F:metal ion binding"/>
    <property type="evidence" value="ECO:0007669"/>
    <property type="project" value="UniProtKB-KW"/>
</dbReference>
<keyword evidence="8" id="KW-0378">Hydrolase</keyword>
<comment type="cofactor">
    <cofactor evidence="1">
        <name>Zn(2+)</name>
        <dbReference type="ChEBI" id="CHEBI:29105"/>
    </cofactor>
</comment>
<evidence type="ECO:0000256" key="12">
    <source>
        <dbReference type="ARBA" id="ARBA00023136"/>
    </source>
</evidence>
<keyword evidence="11" id="KW-0482">Metalloprotease</keyword>
<keyword evidence="7" id="KW-0479">Metal-binding</keyword>
<dbReference type="InterPro" id="IPR008915">
    <property type="entry name" value="Peptidase_M50"/>
</dbReference>
<evidence type="ECO:0000259" key="14">
    <source>
        <dbReference type="Pfam" id="PF02163"/>
    </source>
</evidence>
<keyword evidence="16" id="KW-1185">Reference proteome</keyword>
<proteinExistence type="inferred from homology"/>
<evidence type="ECO:0000256" key="7">
    <source>
        <dbReference type="ARBA" id="ARBA00022723"/>
    </source>
</evidence>
<evidence type="ECO:0000256" key="6">
    <source>
        <dbReference type="ARBA" id="ARBA00022692"/>
    </source>
</evidence>
<keyword evidence="12 13" id="KW-0472">Membrane</keyword>
<comment type="caution">
    <text evidence="15">The sequence shown here is derived from an EMBL/GenBank/DDBJ whole genome shotgun (WGS) entry which is preliminary data.</text>
</comment>
<dbReference type="PANTHER" id="PTHR35864">
    <property type="entry name" value="ZINC METALLOPROTEASE MJ0611-RELATED"/>
    <property type="match status" value="1"/>
</dbReference>
<comment type="subcellular location">
    <subcellularLocation>
        <location evidence="2">Cell membrane</location>
        <topology evidence="2">Multi-pass membrane protein</topology>
    </subcellularLocation>
</comment>
<evidence type="ECO:0000256" key="13">
    <source>
        <dbReference type="SAM" id="Phobius"/>
    </source>
</evidence>
<dbReference type="PANTHER" id="PTHR35864:SF1">
    <property type="entry name" value="ZINC METALLOPROTEASE YWHC-RELATED"/>
    <property type="match status" value="1"/>
</dbReference>